<dbReference type="CDD" id="cd17748">
    <property type="entry name" value="BRCT_DNA_ligase_like"/>
    <property type="match status" value="1"/>
</dbReference>
<comment type="caution">
    <text evidence="2">The sequence shown here is derived from an EMBL/GenBank/DDBJ whole genome shotgun (WGS) entry which is preliminary data.</text>
</comment>
<accession>A0A9D2KNA2</accession>
<dbReference type="Proteomes" id="UP000824225">
    <property type="component" value="Unassembled WGS sequence"/>
</dbReference>
<dbReference type="Pfam" id="PF13306">
    <property type="entry name" value="LRR_5"/>
    <property type="match status" value="1"/>
</dbReference>
<dbReference type="Gene3D" id="3.80.10.10">
    <property type="entry name" value="Ribonuclease Inhibitor"/>
    <property type="match status" value="1"/>
</dbReference>
<reference evidence="2" key="1">
    <citation type="journal article" date="2021" name="PeerJ">
        <title>Extensive microbial diversity within the chicken gut microbiome revealed by metagenomics and culture.</title>
        <authorList>
            <person name="Gilroy R."/>
            <person name="Ravi A."/>
            <person name="Getino M."/>
            <person name="Pursley I."/>
            <person name="Horton D.L."/>
            <person name="Alikhan N.F."/>
            <person name="Baker D."/>
            <person name="Gharbi K."/>
            <person name="Hall N."/>
            <person name="Watson M."/>
            <person name="Adriaenssens E.M."/>
            <person name="Foster-Nyarko E."/>
            <person name="Jarju S."/>
            <person name="Secka A."/>
            <person name="Antonio M."/>
            <person name="Oren A."/>
            <person name="Chaudhuri R.R."/>
            <person name="La Ragione R."/>
            <person name="Hildebrand F."/>
            <person name="Pallen M.J."/>
        </authorList>
    </citation>
    <scope>NUCLEOTIDE SEQUENCE</scope>
    <source>
        <strain evidence="2">CHK186-16707</strain>
    </source>
</reference>
<dbReference type="Gene3D" id="3.40.50.10190">
    <property type="entry name" value="BRCT domain"/>
    <property type="match status" value="1"/>
</dbReference>
<dbReference type="InterPro" id="IPR019260">
    <property type="entry name" value="DUF2262"/>
</dbReference>
<dbReference type="PANTHER" id="PTHR45661">
    <property type="entry name" value="SURFACE ANTIGEN"/>
    <property type="match status" value="1"/>
</dbReference>
<gene>
    <name evidence="2" type="ORF">H9962_09445</name>
</gene>
<dbReference type="PANTHER" id="PTHR45661:SF3">
    <property type="entry name" value="IG-LIKE DOMAIN-CONTAINING PROTEIN"/>
    <property type="match status" value="1"/>
</dbReference>
<name>A0A9D2KNA2_9BACT</name>
<sequence length="442" mass="50363">MDFFRLKPINNDTEYEVVSELFCYNCEKFVPEIVSQKEVPRRGGIFNVSAIVIPSCFKGKPITKIGKACNDRYNIFEVNIPDSVVHIDDKAFRCCYNLESFIVPPSVKTIGREAFYCCPELESIIISNGVERIEKQAFWECSRLRSVVIPDSVTFIGDKVFLDCKNLVSVTLPESLINIGKFIFKKCHKDLIITTGDKTETYEEWNKRIENTRPKGQETVVAGNHNSIFAGKTVAFTGRLELCARDAAKAIIRDLGGRTSDEIVSEVNLLIVGKNSGSKMEKARKQGVEIMTEAEFIKKIGDVPVPKPIKFIRSADYDYEWFEASVTRGKGKVTIYCEDEGDKELNDLAFNFARKLHNELAIWHERAKPLIAKFYDDDDDWLDKEQITKQCFLDGRRLEELKVNSSGEFEFIFHDADEALGGHWLVLRGTVQDGFDGQYDFE</sequence>
<dbReference type="InterPro" id="IPR001357">
    <property type="entry name" value="BRCT_dom"/>
</dbReference>
<evidence type="ECO:0000313" key="2">
    <source>
        <dbReference type="EMBL" id="HJA09393.1"/>
    </source>
</evidence>
<feature type="domain" description="BRCT" evidence="1">
    <location>
        <begin position="224"/>
        <end position="330"/>
    </location>
</feature>
<reference evidence="2" key="2">
    <citation type="submission" date="2021-04" db="EMBL/GenBank/DDBJ databases">
        <authorList>
            <person name="Gilroy R."/>
        </authorList>
    </citation>
    <scope>NUCLEOTIDE SEQUENCE</scope>
    <source>
        <strain evidence="2">CHK186-16707</strain>
    </source>
</reference>
<dbReference type="InterPro" id="IPR026906">
    <property type="entry name" value="LRR_5"/>
</dbReference>
<dbReference type="SUPFAM" id="SSF52058">
    <property type="entry name" value="L domain-like"/>
    <property type="match status" value="1"/>
</dbReference>
<dbReference type="Pfam" id="PF10020">
    <property type="entry name" value="DUF2262"/>
    <property type="match status" value="1"/>
</dbReference>
<evidence type="ECO:0000313" key="3">
    <source>
        <dbReference type="Proteomes" id="UP000824225"/>
    </source>
</evidence>
<protein>
    <submittedName>
        <fullName evidence="2">Leucine-rich repeat protein</fullName>
    </submittedName>
</protein>
<dbReference type="SMART" id="SM00292">
    <property type="entry name" value="BRCT"/>
    <property type="match status" value="1"/>
</dbReference>
<dbReference type="AlphaFoldDB" id="A0A9D2KNA2"/>
<dbReference type="InterPro" id="IPR053139">
    <property type="entry name" value="Surface_bspA-like"/>
</dbReference>
<dbReference type="EMBL" id="DXAN01000030">
    <property type="protein sequence ID" value="HJA09393.1"/>
    <property type="molecule type" value="Genomic_DNA"/>
</dbReference>
<dbReference type="PROSITE" id="PS50172">
    <property type="entry name" value="BRCT"/>
    <property type="match status" value="1"/>
</dbReference>
<dbReference type="InterPro" id="IPR036420">
    <property type="entry name" value="BRCT_dom_sf"/>
</dbReference>
<proteinExistence type="predicted"/>
<organism evidence="2 3">
    <name type="scientific">Candidatus Mailhella merdigallinarum</name>
    <dbReference type="NCBI Taxonomy" id="2838658"/>
    <lineage>
        <taxon>Bacteria</taxon>
        <taxon>Pseudomonadati</taxon>
        <taxon>Thermodesulfobacteriota</taxon>
        <taxon>Desulfovibrionia</taxon>
        <taxon>Desulfovibrionales</taxon>
        <taxon>Desulfovibrionaceae</taxon>
        <taxon>Mailhella</taxon>
    </lineage>
</organism>
<dbReference type="SUPFAM" id="SSF52113">
    <property type="entry name" value="BRCT domain"/>
    <property type="match status" value="1"/>
</dbReference>
<dbReference type="InterPro" id="IPR032675">
    <property type="entry name" value="LRR_dom_sf"/>
</dbReference>
<dbReference type="Pfam" id="PF00533">
    <property type="entry name" value="BRCT"/>
    <property type="match status" value="1"/>
</dbReference>
<evidence type="ECO:0000259" key="1">
    <source>
        <dbReference type="PROSITE" id="PS50172"/>
    </source>
</evidence>